<dbReference type="Gene3D" id="3.20.20.150">
    <property type="entry name" value="Divalent-metal-dependent TIM barrel enzymes"/>
    <property type="match status" value="1"/>
</dbReference>
<reference evidence="2 3" key="1">
    <citation type="submission" date="2020-02" db="EMBL/GenBank/DDBJ databases">
        <title>Draft genome sequence of Limisphaera ngatamarikiensis NGM72.4T, a thermophilic Verrucomicrobia grouped in subdivision 3.</title>
        <authorList>
            <person name="Carere C.R."/>
            <person name="Steen J."/>
            <person name="Hugenholtz P."/>
            <person name="Stott M.B."/>
        </authorList>
    </citation>
    <scope>NUCLEOTIDE SEQUENCE [LARGE SCALE GENOMIC DNA]</scope>
    <source>
        <strain evidence="2 3">NGM72.4</strain>
    </source>
</reference>
<keyword evidence="3" id="KW-1185">Reference proteome</keyword>
<dbReference type="RefSeq" id="WP_165109041.1">
    <property type="nucleotide sequence ID" value="NZ_JAAKYA010000092.1"/>
</dbReference>
<accession>A0A6M1RSE7</accession>
<dbReference type="AlphaFoldDB" id="A0A6M1RSE7"/>
<dbReference type="Pfam" id="PF01261">
    <property type="entry name" value="AP_endonuc_2"/>
    <property type="match status" value="1"/>
</dbReference>
<dbReference type="InterPro" id="IPR036237">
    <property type="entry name" value="Xyl_isomerase-like_sf"/>
</dbReference>
<dbReference type="Proteomes" id="UP000477311">
    <property type="component" value="Unassembled WGS sequence"/>
</dbReference>
<protein>
    <submittedName>
        <fullName evidence="2">Sugar phosphate isomerase/epimerase</fullName>
    </submittedName>
</protein>
<dbReference type="PROSITE" id="PS51318">
    <property type="entry name" value="TAT"/>
    <property type="match status" value="1"/>
</dbReference>
<keyword evidence="2" id="KW-0413">Isomerase</keyword>
<sequence>MTRRQFLATTAVALAAAASATRHGTVRAAQRRPLKKGIMWATIGLPGSVRDKMAAVKNAGFDGVEMMSHMDVDEVKAARDATGLAIPSVCGAHHWSKPLSHPDPRIRREGIEALERTLRDAHAYGATSVLLVPAVVNKEVSYDQAWQRSQEAIQQVLPLAAELKIRIAIENVWNHFLLSPLEAARYVDQFESPWIGWHFDCGNILNYGWPEQWIRILGRRICKVHIKEFSRKKRDAEGLWKGFDVALLEGDNDWPAIMHALDEVGYQDWVITEQGGADNPDGLRDLARRVDQILAL</sequence>
<name>A0A6M1RSE7_9BACT</name>
<dbReference type="SUPFAM" id="SSF51658">
    <property type="entry name" value="Xylose isomerase-like"/>
    <property type="match status" value="1"/>
</dbReference>
<comment type="caution">
    <text evidence="2">The sequence shown here is derived from an EMBL/GenBank/DDBJ whole genome shotgun (WGS) entry which is preliminary data.</text>
</comment>
<dbReference type="EMBL" id="JAAKYA010000092">
    <property type="protein sequence ID" value="NGO40439.1"/>
    <property type="molecule type" value="Genomic_DNA"/>
</dbReference>
<gene>
    <name evidence="2" type="ORF">G4L39_13710</name>
</gene>
<dbReference type="InterPro" id="IPR006311">
    <property type="entry name" value="TAT_signal"/>
</dbReference>
<dbReference type="InterPro" id="IPR013022">
    <property type="entry name" value="Xyl_isomerase-like_TIM-brl"/>
</dbReference>
<evidence type="ECO:0000313" key="3">
    <source>
        <dbReference type="Proteomes" id="UP000477311"/>
    </source>
</evidence>
<dbReference type="InterPro" id="IPR050312">
    <property type="entry name" value="IolE/XylAMocC-like"/>
</dbReference>
<proteinExistence type="predicted"/>
<feature type="domain" description="Xylose isomerase-like TIM barrel" evidence="1">
    <location>
        <begin position="54"/>
        <end position="288"/>
    </location>
</feature>
<evidence type="ECO:0000313" key="2">
    <source>
        <dbReference type="EMBL" id="NGO40439.1"/>
    </source>
</evidence>
<organism evidence="2 3">
    <name type="scientific">Limisphaera ngatamarikiensis</name>
    <dbReference type="NCBI Taxonomy" id="1324935"/>
    <lineage>
        <taxon>Bacteria</taxon>
        <taxon>Pseudomonadati</taxon>
        <taxon>Verrucomicrobiota</taxon>
        <taxon>Verrucomicrobiia</taxon>
        <taxon>Limisphaerales</taxon>
        <taxon>Limisphaeraceae</taxon>
        <taxon>Limisphaera</taxon>
    </lineage>
</organism>
<evidence type="ECO:0000259" key="1">
    <source>
        <dbReference type="Pfam" id="PF01261"/>
    </source>
</evidence>
<dbReference type="GO" id="GO:0016853">
    <property type="term" value="F:isomerase activity"/>
    <property type="evidence" value="ECO:0007669"/>
    <property type="project" value="UniProtKB-KW"/>
</dbReference>
<dbReference type="PANTHER" id="PTHR12110">
    <property type="entry name" value="HYDROXYPYRUVATE ISOMERASE"/>
    <property type="match status" value="1"/>
</dbReference>